<keyword evidence="8" id="KW-0408">Iron</keyword>
<evidence type="ECO:0000313" key="12">
    <source>
        <dbReference type="Proteomes" id="UP001497392"/>
    </source>
</evidence>
<evidence type="ECO:0000256" key="5">
    <source>
        <dbReference type="ARBA" id="ARBA00022642"/>
    </source>
</evidence>
<protein>
    <recommendedName>
        <fullName evidence="3">quinolinate synthase</fullName>
        <ecNumber evidence="3">2.5.1.72</ecNumber>
    </recommendedName>
</protein>
<proteinExistence type="predicted"/>
<evidence type="ECO:0000313" key="11">
    <source>
        <dbReference type="EMBL" id="CAL5221029.1"/>
    </source>
</evidence>
<dbReference type="Gene3D" id="3.90.1010.10">
    <property type="match status" value="1"/>
</dbReference>
<dbReference type="InterPro" id="IPR003808">
    <property type="entry name" value="Fe-S_metab-assoc_dom"/>
</dbReference>
<organism evidence="11 12">
    <name type="scientific">Coccomyxa viridis</name>
    <dbReference type="NCBI Taxonomy" id="1274662"/>
    <lineage>
        <taxon>Eukaryota</taxon>
        <taxon>Viridiplantae</taxon>
        <taxon>Chlorophyta</taxon>
        <taxon>core chlorophytes</taxon>
        <taxon>Trebouxiophyceae</taxon>
        <taxon>Trebouxiophyceae incertae sedis</taxon>
        <taxon>Coccomyxaceae</taxon>
        <taxon>Coccomyxa</taxon>
    </lineage>
</organism>
<keyword evidence="12" id="KW-1185">Reference proteome</keyword>
<evidence type="ECO:0000256" key="3">
    <source>
        <dbReference type="ARBA" id="ARBA00012669"/>
    </source>
</evidence>
<comment type="caution">
    <text evidence="11">The sequence shown here is derived from an EMBL/GenBank/DDBJ whole genome shotgun (WGS) entry which is preliminary data.</text>
</comment>
<dbReference type="InterPro" id="IPR036094">
    <property type="entry name" value="NadA_sf"/>
</dbReference>
<dbReference type="SUPFAM" id="SSF142754">
    <property type="entry name" value="NadA-like"/>
    <property type="match status" value="1"/>
</dbReference>
<evidence type="ECO:0000259" key="10">
    <source>
        <dbReference type="Pfam" id="PF02657"/>
    </source>
</evidence>
<evidence type="ECO:0000256" key="6">
    <source>
        <dbReference type="ARBA" id="ARBA00022679"/>
    </source>
</evidence>
<keyword evidence="5" id="KW-0662">Pyridine nucleotide biosynthesis</keyword>
<sequence>MSIATVAEAETSFDTAFGSIVKDFQGVSGPKERANVLLKLAEALPHMPADMRVNDNRVMGCTSQVWVHAKMDSAGRVKYTADSDSELTRGLAAVFVKALSGLTPEQVLQVEPEALAELQLGPAVLTPSRSNGFLNMLEAMRKRARALSGSVLPVFPTLRISAADITPQGAFAEAQAQFLQPDPKQVDALVKVLSEKKIGVVAHFYMDPEVQGVLSAAQERWPHIHISDSLVMADSAVRMAEAGCKAVTVLGVDFMSENVRAILDEAGHKDVQVYRMAEADIGCSLAEAAEAPAYTDYLAAAADESAPALHVVYINTSLRTKALAHAQVPTITCTSSNVVQTVLQAFAQVPDIHVYYGPDTYMGRNLAVMLRAVSQLSDEEIAALHPAHNRASVKALLPRLHVFQEGTCIVHHLFGAEVSEMVKAAYGDAFLTAHFEVPGEMFALAMEAKKRDMGVVGSTQNILDFIAAKLKDAMERPFPDTLQVVLGTESGMVTAIVRKVQAMLQASGRQDVAVEIVFPVAAEAITTDNSARPSPAQNGNGNGVVLPGGLPVVPGPAGGEGCSAEGGCASCPYMKMNTLTALMSVCAKVGTPGEALLEAYRPRAYVEQVNGRSLASAGCEPILHMRGFQTTKKLPPALEADILSRKRHA</sequence>
<evidence type="ECO:0000256" key="8">
    <source>
        <dbReference type="ARBA" id="ARBA00023004"/>
    </source>
</evidence>
<evidence type="ECO:0000256" key="1">
    <source>
        <dbReference type="ARBA" id="ARBA00001966"/>
    </source>
</evidence>
<feature type="domain" description="Fe-S metabolism associated" evidence="10">
    <location>
        <begin position="22"/>
        <end position="142"/>
    </location>
</feature>
<dbReference type="Pfam" id="PF02445">
    <property type="entry name" value="NadA"/>
    <property type="match status" value="1"/>
</dbReference>
<keyword evidence="9" id="KW-0411">Iron-sulfur</keyword>
<dbReference type="PANTHER" id="PTHR30573:SF0">
    <property type="entry name" value="QUINOLINATE SYNTHASE, CHLOROPLASTIC"/>
    <property type="match status" value="1"/>
</dbReference>
<evidence type="ECO:0000256" key="4">
    <source>
        <dbReference type="ARBA" id="ARBA00022485"/>
    </source>
</evidence>
<keyword evidence="7" id="KW-0479">Metal-binding</keyword>
<dbReference type="SUPFAM" id="SSF82649">
    <property type="entry name" value="SufE/NifU"/>
    <property type="match status" value="1"/>
</dbReference>
<dbReference type="EC" id="2.5.1.72" evidence="3"/>
<dbReference type="EMBL" id="CAXHTA020000004">
    <property type="protein sequence ID" value="CAL5221029.1"/>
    <property type="molecule type" value="Genomic_DNA"/>
</dbReference>
<evidence type="ECO:0000256" key="7">
    <source>
        <dbReference type="ARBA" id="ARBA00022723"/>
    </source>
</evidence>
<dbReference type="Gene3D" id="3.40.50.10800">
    <property type="entry name" value="NadA-like"/>
    <property type="match status" value="3"/>
</dbReference>
<dbReference type="PANTHER" id="PTHR30573">
    <property type="entry name" value="QUINOLINATE SYNTHETASE A"/>
    <property type="match status" value="1"/>
</dbReference>
<name>A0ABP1FQL8_9CHLO</name>
<keyword evidence="4" id="KW-0004">4Fe-4S</keyword>
<reference evidence="11 12" key="1">
    <citation type="submission" date="2024-06" db="EMBL/GenBank/DDBJ databases">
        <authorList>
            <person name="Kraege A."/>
            <person name="Thomma B."/>
        </authorList>
    </citation>
    <scope>NUCLEOTIDE SEQUENCE [LARGE SCALE GENOMIC DNA]</scope>
</reference>
<comment type="pathway">
    <text evidence="2">Cofactor biosynthesis; NAD(+) biosynthesis; quinolinate from iminoaspartate: step 1/1.</text>
</comment>
<gene>
    <name evidence="11" type="primary">g3147</name>
    <name evidence="11" type="ORF">VP750_LOCUS2688</name>
</gene>
<dbReference type="Pfam" id="PF02657">
    <property type="entry name" value="SufE"/>
    <property type="match status" value="1"/>
</dbReference>
<evidence type="ECO:0000256" key="2">
    <source>
        <dbReference type="ARBA" id="ARBA00005065"/>
    </source>
</evidence>
<dbReference type="Proteomes" id="UP001497392">
    <property type="component" value="Unassembled WGS sequence"/>
</dbReference>
<comment type="cofactor">
    <cofactor evidence="1">
        <name>[4Fe-4S] cluster</name>
        <dbReference type="ChEBI" id="CHEBI:49883"/>
    </cofactor>
</comment>
<keyword evidence="6" id="KW-0808">Transferase</keyword>
<evidence type="ECO:0000256" key="9">
    <source>
        <dbReference type="ARBA" id="ARBA00023014"/>
    </source>
</evidence>
<dbReference type="InterPro" id="IPR003473">
    <property type="entry name" value="NadA"/>
</dbReference>
<accession>A0ABP1FQL8</accession>